<dbReference type="RefSeq" id="WP_395508518.1">
    <property type="nucleotide sequence ID" value="NZ_JBBDHD010000009.1"/>
</dbReference>
<evidence type="ECO:0000256" key="11">
    <source>
        <dbReference type="ARBA" id="ARBA00022989"/>
    </source>
</evidence>
<dbReference type="PROSITE" id="PS51318">
    <property type="entry name" value="TAT"/>
    <property type="match status" value="1"/>
</dbReference>
<dbReference type="GO" id="GO:0008715">
    <property type="term" value="F:CDP-diacylglycerol diphosphatase activity"/>
    <property type="evidence" value="ECO:0007669"/>
    <property type="project" value="UniProtKB-EC"/>
</dbReference>
<organism evidence="19 20">
    <name type="scientific">Streptomyces racemochromogenes</name>
    <dbReference type="NCBI Taxonomy" id="67353"/>
    <lineage>
        <taxon>Bacteria</taxon>
        <taxon>Bacillati</taxon>
        <taxon>Actinomycetota</taxon>
        <taxon>Actinomycetes</taxon>
        <taxon>Kitasatosporales</taxon>
        <taxon>Streptomycetaceae</taxon>
        <taxon>Streptomyces</taxon>
    </lineage>
</organism>
<reference evidence="19 20" key="1">
    <citation type="submission" date="2024-03" db="EMBL/GenBank/DDBJ databases">
        <title>Whole genome sequencing of Streptomyces racemochromogenes, to identify antimicrobial biosynthetic gene clusters.</title>
        <authorList>
            <person name="Suryawanshi P."/>
            <person name="Krishnaraj P.U."/>
            <person name="Arun Y.P."/>
            <person name="Suryawanshi M.P."/>
            <person name="Rakshit O."/>
        </authorList>
    </citation>
    <scope>NUCLEOTIDE SEQUENCE [LARGE SCALE GENOMIC DNA]</scope>
    <source>
        <strain evidence="19 20">AUDT626</strain>
    </source>
</reference>
<proteinExistence type="inferred from homology"/>
<dbReference type="EC" id="3.6.1.26" evidence="6"/>
<evidence type="ECO:0000256" key="17">
    <source>
        <dbReference type="ARBA" id="ARBA00032892"/>
    </source>
</evidence>
<evidence type="ECO:0000256" key="1">
    <source>
        <dbReference type="ARBA" id="ARBA00001007"/>
    </source>
</evidence>
<sequence>MHEHKDADGLPRRRFVALSGALGAAALLAGAGTGRSRAAAAQAAYSAPSTDPCPPGTPPPGTSPCPPSQLQSLCGRPGDSDPVWNDVQHCVRNPQDPQCLHVTSDYVVLHGKPESPRNFLLSPTCRITGIECPYLESTQAPNYWSDAWDNARPGGRVPVQSDFIGLGINSQAARRFDQLHIHMAGVEDNTQKQLQDLERAHSIATSVGAWAQAQVSVTGFKGRRTYRALLRRSLDENLFALLADHVVHPPQTGGMAQQTLIVVPKKVNNAYTGDFYVLNSDTSLHDGTDTCDELLVYA</sequence>
<accession>A0ABW7P8A6</accession>
<evidence type="ECO:0000256" key="3">
    <source>
        <dbReference type="ARBA" id="ARBA00004927"/>
    </source>
</evidence>
<comment type="pathway">
    <text evidence="4">Lipid metabolism.</text>
</comment>
<evidence type="ECO:0000256" key="14">
    <source>
        <dbReference type="ARBA" id="ARBA00023209"/>
    </source>
</evidence>
<keyword evidence="20" id="KW-1185">Reference proteome</keyword>
<feature type="compositionally biased region" description="Pro residues" evidence="18">
    <location>
        <begin position="51"/>
        <end position="67"/>
    </location>
</feature>
<evidence type="ECO:0000313" key="19">
    <source>
        <dbReference type="EMBL" id="MFH7594583.1"/>
    </source>
</evidence>
<evidence type="ECO:0000313" key="20">
    <source>
        <dbReference type="Proteomes" id="UP001610631"/>
    </source>
</evidence>
<keyword evidence="10 19" id="KW-0378">Hydrolase</keyword>
<keyword evidence="8" id="KW-0444">Lipid biosynthesis</keyword>
<evidence type="ECO:0000256" key="12">
    <source>
        <dbReference type="ARBA" id="ARBA00023098"/>
    </source>
</evidence>
<dbReference type="InterPro" id="IPR006311">
    <property type="entry name" value="TAT_signal"/>
</dbReference>
<evidence type="ECO:0000256" key="18">
    <source>
        <dbReference type="SAM" id="MobiDB-lite"/>
    </source>
</evidence>
<comment type="caution">
    <text evidence="19">The sequence shown here is derived from an EMBL/GenBank/DDBJ whole genome shotgun (WGS) entry which is preliminary data.</text>
</comment>
<feature type="region of interest" description="Disordered" evidence="18">
    <location>
        <begin position="38"/>
        <end position="78"/>
    </location>
</feature>
<feature type="compositionally biased region" description="Low complexity" evidence="18">
    <location>
        <begin position="38"/>
        <end position="50"/>
    </location>
</feature>
<evidence type="ECO:0000256" key="4">
    <source>
        <dbReference type="ARBA" id="ARBA00005189"/>
    </source>
</evidence>
<keyword evidence="7" id="KW-1003">Cell membrane</keyword>
<keyword evidence="15" id="KW-1208">Phospholipid metabolism</keyword>
<evidence type="ECO:0000256" key="9">
    <source>
        <dbReference type="ARBA" id="ARBA00022692"/>
    </source>
</evidence>
<evidence type="ECO:0000256" key="10">
    <source>
        <dbReference type="ARBA" id="ARBA00022801"/>
    </source>
</evidence>
<keyword evidence="13" id="KW-0472">Membrane</keyword>
<keyword evidence="9" id="KW-0812">Transmembrane</keyword>
<evidence type="ECO:0000256" key="13">
    <source>
        <dbReference type="ARBA" id="ARBA00023136"/>
    </source>
</evidence>
<evidence type="ECO:0000256" key="15">
    <source>
        <dbReference type="ARBA" id="ARBA00023264"/>
    </source>
</evidence>
<name>A0ABW7P8A6_9ACTN</name>
<dbReference type="InterPro" id="IPR036265">
    <property type="entry name" value="HIT-like_sf"/>
</dbReference>
<comment type="subcellular location">
    <subcellularLocation>
        <location evidence="2">Cell membrane</location>
        <topology evidence="2">Single-pass membrane protein</topology>
    </subcellularLocation>
</comment>
<evidence type="ECO:0000256" key="7">
    <source>
        <dbReference type="ARBA" id="ARBA00022475"/>
    </source>
</evidence>
<evidence type="ECO:0000256" key="16">
    <source>
        <dbReference type="ARBA" id="ARBA00032888"/>
    </source>
</evidence>
<dbReference type="SUPFAM" id="SSF54197">
    <property type="entry name" value="HIT-like"/>
    <property type="match status" value="1"/>
</dbReference>
<evidence type="ECO:0000256" key="6">
    <source>
        <dbReference type="ARBA" id="ARBA00012375"/>
    </source>
</evidence>
<evidence type="ECO:0000256" key="2">
    <source>
        <dbReference type="ARBA" id="ARBA00004162"/>
    </source>
</evidence>
<comment type="catalytic activity">
    <reaction evidence="1">
        <text>a CDP-1,2-diacyl-sn-glycerol + H2O = a 1,2-diacyl-sn-glycero-3-phosphate + CMP + 2 H(+)</text>
        <dbReference type="Rhea" id="RHEA:15221"/>
        <dbReference type="ChEBI" id="CHEBI:15377"/>
        <dbReference type="ChEBI" id="CHEBI:15378"/>
        <dbReference type="ChEBI" id="CHEBI:58332"/>
        <dbReference type="ChEBI" id="CHEBI:58608"/>
        <dbReference type="ChEBI" id="CHEBI:60377"/>
        <dbReference type="EC" id="3.6.1.26"/>
    </reaction>
</comment>
<dbReference type="Pfam" id="PF02611">
    <property type="entry name" value="CDH"/>
    <property type="match status" value="1"/>
</dbReference>
<dbReference type="InterPro" id="IPR003763">
    <property type="entry name" value="CDP-diacylglyc_Pase"/>
</dbReference>
<evidence type="ECO:0000256" key="5">
    <source>
        <dbReference type="ARBA" id="ARBA00006435"/>
    </source>
</evidence>
<dbReference type="Proteomes" id="UP001610631">
    <property type="component" value="Unassembled WGS sequence"/>
</dbReference>
<protein>
    <recommendedName>
        <fullName evidence="6">CDP-diacylglycerol diphosphatase</fullName>
        <ecNumber evidence="6">3.6.1.26</ecNumber>
    </recommendedName>
    <alternativeName>
        <fullName evidence="16">CDP-diacylglycerol phosphatidylhydrolase</fullName>
    </alternativeName>
    <alternativeName>
        <fullName evidence="17">CDP-diglyceride hydrolase</fullName>
    </alternativeName>
</protein>
<dbReference type="EMBL" id="JBBDHD010000009">
    <property type="protein sequence ID" value="MFH7594583.1"/>
    <property type="molecule type" value="Genomic_DNA"/>
</dbReference>
<keyword evidence="12" id="KW-0443">Lipid metabolism</keyword>
<comment type="pathway">
    <text evidence="3">Phospholipid metabolism; CDP-diacylglycerol degradation; phosphatidate from CDP-diacylglycerol: step 1/1.</text>
</comment>
<evidence type="ECO:0000256" key="8">
    <source>
        <dbReference type="ARBA" id="ARBA00022516"/>
    </source>
</evidence>
<keyword evidence="14" id="KW-0594">Phospholipid biosynthesis</keyword>
<comment type="similarity">
    <text evidence="5">Belongs to the Cdh family.</text>
</comment>
<gene>
    <name evidence="19" type="ORF">WDV06_05680</name>
</gene>
<keyword evidence="11" id="KW-1133">Transmembrane helix</keyword>
<dbReference type="Gene3D" id="3.30.428.30">
    <property type="entry name" value="HIT family - CDH-like"/>
    <property type="match status" value="1"/>
</dbReference>